<evidence type="ECO:0000313" key="3">
    <source>
        <dbReference type="Proteomes" id="UP000654452"/>
    </source>
</evidence>
<feature type="compositionally biased region" description="Pro residues" evidence="1">
    <location>
        <begin position="194"/>
        <end position="204"/>
    </location>
</feature>
<dbReference type="InterPro" id="IPR053738">
    <property type="entry name" value="Lambda_capsid_assembly"/>
</dbReference>
<name>A0ABS1I8P4_9PROT</name>
<gene>
    <name evidence="2" type="ORF">JJL56_31870</name>
</gene>
<reference evidence="2 3" key="1">
    <citation type="submission" date="2021-01" db="EMBL/GenBank/DDBJ databases">
        <title>Azospirillum sp. YIM DDC1 draft genome.</title>
        <authorList>
            <person name="Wang Y.-X."/>
        </authorList>
    </citation>
    <scope>NUCLEOTIDE SEQUENCE [LARGE SCALE GENOMIC DNA]</scope>
    <source>
        <strain evidence="2 3">YIM DDC1</strain>
    </source>
</reference>
<keyword evidence="3" id="KW-1185">Reference proteome</keyword>
<feature type="region of interest" description="Disordered" evidence="1">
    <location>
        <begin position="180"/>
        <end position="204"/>
    </location>
</feature>
<sequence>MPNPTPRDLHVDAVLTNMSVGYVQSQDKFFADKLFPTVQVMKQTDLYTVWPKGAFFRDQVKARPLGGAVPIVGFDTGTASYVCTEYGLGTMIDDRTRANADKPFNPDKASMRLLVGQHLIKRDRIAATTYLKTGVWGTDVAGVNSGPSASQFLRFDQSGHCWRIPRCAVTVRERRLLKRHPHSRGPLMSLKPQSIPPVPDQTAA</sequence>
<evidence type="ECO:0000313" key="2">
    <source>
        <dbReference type="EMBL" id="MBK4723451.1"/>
    </source>
</evidence>
<dbReference type="Gene3D" id="3.90.1690.10">
    <property type="entry name" value="phage-related protein like domain"/>
    <property type="match status" value="1"/>
</dbReference>
<proteinExistence type="predicted"/>
<organism evidence="2 3">
    <name type="scientific">Azospirillum aestuarii</name>
    <dbReference type="NCBI Taxonomy" id="2802052"/>
    <lineage>
        <taxon>Bacteria</taxon>
        <taxon>Pseudomonadati</taxon>
        <taxon>Pseudomonadota</taxon>
        <taxon>Alphaproteobacteria</taxon>
        <taxon>Rhodospirillales</taxon>
        <taxon>Azospirillaceae</taxon>
        <taxon>Azospirillum</taxon>
    </lineage>
</organism>
<protein>
    <submittedName>
        <fullName evidence="2">Uncharacterized protein</fullName>
    </submittedName>
</protein>
<dbReference type="Proteomes" id="UP000654452">
    <property type="component" value="Unassembled WGS sequence"/>
</dbReference>
<dbReference type="EMBL" id="JAEPIV010000058">
    <property type="protein sequence ID" value="MBK4723451.1"/>
    <property type="molecule type" value="Genomic_DNA"/>
</dbReference>
<accession>A0ABS1I8P4</accession>
<evidence type="ECO:0000256" key="1">
    <source>
        <dbReference type="SAM" id="MobiDB-lite"/>
    </source>
</evidence>
<feature type="non-terminal residue" evidence="2">
    <location>
        <position position="204"/>
    </location>
</feature>
<comment type="caution">
    <text evidence="2">The sequence shown here is derived from an EMBL/GenBank/DDBJ whole genome shotgun (WGS) entry which is preliminary data.</text>
</comment>
<dbReference type="RefSeq" id="WP_200487798.1">
    <property type="nucleotide sequence ID" value="NZ_JAEPIV010000058.1"/>
</dbReference>